<evidence type="ECO:0000259" key="2">
    <source>
        <dbReference type="PROSITE" id="PS50837"/>
    </source>
</evidence>
<dbReference type="EMBL" id="JAYKXP010000048">
    <property type="protein sequence ID" value="KAK7037265.1"/>
    <property type="molecule type" value="Genomic_DNA"/>
</dbReference>
<evidence type="ECO:0000313" key="3">
    <source>
        <dbReference type="EMBL" id="KAK7037265.1"/>
    </source>
</evidence>
<dbReference type="PROSITE" id="PS50837">
    <property type="entry name" value="NACHT"/>
    <property type="match status" value="1"/>
</dbReference>
<dbReference type="SUPFAM" id="SSF52540">
    <property type="entry name" value="P-loop containing nucleoside triphosphate hydrolases"/>
    <property type="match status" value="1"/>
</dbReference>
<protein>
    <recommendedName>
        <fullName evidence="2">NACHT domain-containing protein</fullName>
    </recommendedName>
</protein>
<accession>A0AAW0CEI7</accession>
<evidence type="ECO:0000256" key="1">
    <source>
        <dbReference type="ARBA" id="ARBA00022737"/>
    </source>
</evidence>
<dbReference type="PANTHER" id="PTHR10039:SF14">
    <property type="entry name" value="NACHT DOMAIN-CONTAINING PROTEIN"/>
    <property type="match status" value="1"/>
</dbReference>
<dbReference type="InterPro" id="IPR056884">
    <property type="entry name" value="NPHP3-like_N"/>
</dbReference>
<dbReference type="Pfam" id="PF24883">
    <property type="entry name" value="NPHP3_N"/>
    <property type="match status" value="1"/>
</dbReference>
<comment type="caution">
    <text evidence="3">The sequence shown here is derived from an EMBL/GenBank/DDBJ whole genome shotgun (WGS) entry which is preliminary data.</text>
</comment>
<keyword evidence="4" id="KW-1185">Reference proteome</keyword>
<dbReference type="InterPro" id="IPR027417">
    <property type="entry name" value="P-loop_NTPase"/>
</dbReference>
<evidence type="ECO:0000313" key="4">
    <source>
        <dbReference type="Proteomes" id="UP001383192"/>
    </source>
</evidence>
<dbReference type="Proteomes" id="UP001383192">
    <property type="component" value="Unassembled WGS sequence"/>
</dbReference>
<name>A0AAW0CEI7_9AGAR</name>
<reference evidence="3 4" key="1">
    <citation type="submission" date="2024-01" db="EMBL/GenBank/DDBJ databases">
        <title>A draft genome for a cacao thread blight-causing isolate of Paramarasmius palmivorus.</title>
        <authorList>
            <person name="Baruah I.K."/>
            <person name="Bukari Y."/>
            <person name="Amoako-Attah I."/>
            <person name="Meinhardt L.W."/>
            <person name="Bailey B.A."/>
            <person name="Cohen S.P."/>
        </authorList>
    </citation>
    <scope>NUCLEOTIDE SEQUENCE [LARGE SCALE GENOMIC DNA]</scope>
    <source>
        <strain evidence="3 4">GH-12</strain>
    </source>
</reference>
<gene>
    <name evidence="3" type="ORF">VNI00_011256</name>
</gene>
<dbReference type="AlphaFoldDB" id="A0AAW0CEI7"/>
<dbReference type="PANTHER" id="PTHR10039">
    <property type="entry name" value="AMELOGENIN"/>
    <property type="match status" value="1"/>
</dbReference>
<feature type="domain" description="NACHT" evidence="2">
    <location>
        <begin position="82"/>
        <end position="228"/>
    </location>
</feature>
<organism evidence="3 4">
    <name type="scientific">Paramarasmius palmivorus</name>
    <dbReference type="NCBI Taxonomy" id="297713"/>
    <lineage>
        <taxon>Eukaryota</taxon>
        <taxon>Fungi</taxon>
        <taxon>Dikarya</taxon>
        <taxon>Basidiomycota</taxon>
        <taxon>Agaricomycotina</taxon>
        <taxon>Agaricomycetes</taxon>
        <taxon>Agaricomycetidae</taxon>
        <taxon>Agaricales</taxon>
        <taxon>Marasmiineae</taxon>
        <taxon>Marasmiaceae</taxon>
        <taxon>Paramarasmius</taxon>
    </lineage>
</organism>
<keyword evidence="1" id="KW-0677">Repeat</keyword>
<proteinExistence type="predicted"/>
<dbReference type="Gene3D" id="3.40.50.300">
    <property type="entry name" value="P-loop containing nucleotide triphosphate hydrolases"/>
    <property type="match status" value="1"/>
</dbReference>
<dbReference type="InterPro" id="IPR007111">
    <property type="entry name" value="NACHT_NTPase"/>
</dbReference>
<sequence length="481" mass="54375">MSMFANARGFQIYNGQFSVAGRDINNWYASDPLHLLWTAIKDVGASHNSETRYPPPQCHPDTRREVIQILQSWINSTLPEDRIFWLYGPAGAGKSAIAQTIAEAGQREGFLAGSFFFSRNDPRRNNPNSLVLSLAHSLAYAIPELQGLVEDAIRRNPAVIQATLEDQFRELIIDPCRLLPRPHCLPWLLVIDGLDECIGSSSQQRILSILASALPEDIPFRILICSRPEPPIREVFNTEYFRPYLMRVALDDTFSPDKDIRLFLVNKFEQIRKSPRNCHIPFPAQWPAGGAVYELVHKACGQFIYAATVVKFVDDEYSNPCTQLEVVLCPLLRLDPDSCSPLHDLDILYHQILSTNPRRSKLRDVICAIASIPLLSRPSRAHYRLKCTPRHIEALLLLREGDVLSILRGMHSILDIGGPDDEIQTFHAAFDDFLRDEARSGYFYVGDEQRRLGFLGRCLLHAIDHYFAICGGDEDALSPTQ</sequence>